<dbReference type="AlphaFoldDB" id="A0A916TNX3"/>
<name>A0A916TNX3_9HYPH</name>
<protein>
    <submittedName>
        <fullName evidence="2">Uncharacterized protein</fullName>
    </submittedName>
</protein>
<dbReference type="Proteomes" id="UP000605148">
    <property type="component" value="Unassembled WGS sequence"/>
</dbReference>
<proteinExistence type="predicted"/>
<evidence type="ECO:0000313" key="2">
    <source>
        <dbReference type="EMBL" id="GGB55031.1"/>
    </source>
</evidence>
<reference evidence="2" key="1">
    <citation type="journal article" date="2014" name="Int. J. Syst. Evol. Microbiol.">
        <title>Complete genome sequence of Corynebacterium casei LMG S-19264T (=DSM 44701T), isolated from a smear-ripened cheese.</title>
        <authorList>
            <consortium name="US DOE Joint Genome Institute (JGI-PGF)"/>
            <person name="Walter F."/>
            <person name="Albersmeier A."/>
            <person name="Kalinowski J."/>
            <person name="Ruckert C."/>
        </authorList>
    </citation>
    <scope>NUCLEOTIDE SEQUENCE</scope>
    <source>
        <strain evidence="2">CGMCC 1.12426</strain>
    </source>
</reference>
<organism evidence="2 3">
    <name type="scientific">Roseibium aquae</name>
    <dbReference type="NCBI Taxonomy" id="1323746"/>
    <lineage>
        <taxon>Bacteria</taxon>
        <taxon>Pseudomonadati</taxon>
        <taxon>Pseudomonadota</taxon>
        <taxon>Alphaproteobacteria</taxon>
        <taxon>Hyphomicrobiales</taxon>
        <taxon>Stappiaceae</taxon>
        <taxon>Roseibium</taxon>
    </lineage>
</organism>
<sequence>MATALRAQESTLILQELDLSVGGGEQVNGGDFGIILDFEKKAHDDGSVSVREIIPLVFQAKRYRRPNADISQRSSGTTQQRTLLQRNACTSAYIFYENATGKILSPLPVLVKAAAAVGDSNSTNVLADSLDLATFLLVALGDQTYAERALSPKNALNMIYDRAKFDELAALMVVSSDGTVGPRYQKDYEDVLSERSKDSSPDTDEYDPPRFD</sequence>
<evidence type="ECO:0000313" key="3">
    <source>
        <dbReference type="Proteomes" id="UP000605148"/>
    </source>
</evidence>
<gene>
    <name evidence="2" type="ORF">GCM10011316_28890</name>
</gene>
<comment type="caution">
    <text evidence="2">The sequence shown here is derived from an EMBL/GenBank/DDBJ whole genome shotgun (WGS) entry which is preliminary data.</text>
</comment>
<evidence type="ECO:0000256" key="1">
    <source>
        <dbReference type="SAM" id="MobiDB-lite"/>
    </source>
</evidence>
<reference evidence="2" key="2">
    <citation type="submission" date="2020-09" db="EMBL/GenBank/DDBJ databases">
        <authorList>
            <person name="Sun Q."/>
            <person name="Zhou Y."/>
        </authorList>
    </citation>
    <scope>NUCLEOTIDE SEQUENCE</scope>
    <source>
        <strain evidence="2">CGMCC 1.12426</strain>
    </source>
</reference>
<feature type="compositionally biased region" description="Basic and acidic residues" evidence="1">
    <location>
        <begin position="184"/>
        <end position="200"/>
    </location>
</feature>
<keyword evidence="3" id="KW-1185">Reference proteome</keyword>
<dbReference type="EMBL" id="BMFA01000008">
    <property type="protein sequence ID" value="GGB55031.1"/>
    <property type="molecule type" value="Genomic_DNA"/>
</dbReference>
<feature type="region of interest" description="Disordered" evidence="1">
    <location>
        <begin position="179"/>
        <end position="212"/>
    </location>
</feature>
<accession>A0A916TNX3</accession>